<dbReference type="Gene3D" id="1.25.40.10">
    <property type="entry name" value="Tetratricopeptide repeat domain"/>
    <property type="match status" value="1"/>
</dbReference>
<evidence type="ECO:0000256" key="1">
    <source>
        <dbReference type="SAM" id="MobiDB-lite"/>
    </source>
</evidence>
<evidence type="ECO:0000313" key="2">
    <source>
        <dbReference type="EMBL" id="RFT42017.1"/>
    </source>
</evidence>
<name>A0A3E2D9F0_9ACTN</name>
<feature type="region of interest" description="Disordered" evidence="1">
    <location>
        <begin position="1"/>
        <end position="226"/>
    </location>
</feature>
<comment type="caution">
    <text evidence="2">The sequence shown here is derived from an EMBL/GenBank/DDBJ whole genome shotgun (WGS) entry which is preliminary data.</text>
</comment>
<reference evidence="2 3" key="1">
    <citation type="submission" date="2017-07" db="EMBL/GenBank/DDBJ databases">
        <authorList>
            <person name="Sun Z.S."/>
            <person name="Albrecht U."/>
            <person name="Echele G."/>
            <person name="Lee C.C."/>
        </authorList>
    </citation>
    <scope>NUCLEOTIDE SEQUENCE [LARGE SCALE GENOMIC DNA]</scope>
    <source>
        <strain evidence="2 3">P16-029</strain>
    </source>
</reference>
<dbReference type="EMBL" id="NOWI01000019">
    <property type="protein sequence ID" value="RFT42017.1"/>
    <property type="molecule type" value="Genomic_DNA"/>
</dbReference>
<accession>A0A3E2D9F0</accession>
<feature type="compositionally biased region" description="Basic and acidic residues" evidence="1">
    <location>
        <begin position="42"/>
        <end position="201"/>
    </location>
</feature>
<protein>
    <recommendedName>
        <fullName evidence="4">Tetratricopeptide repeat protein</fullName>
    </recommendedName>
</protein>
<dbReference type="Proteomes" id="UP000259211">
    <property type="component" value="Unassembled WGS sequence"/>
</dbReference>
<dbReference type="SUPFAM" id="SSF48452">
    <property type="entry name" value="TPR-like"/>
    <property type="match status" value="1"/>
</dbReference>
<feature type="compositionally biased region" description="Gly residues" evidence="1">
    <location>
        <begin position="20"/>
        <end position="32"/>
    </location>
</feature>
<dbReference type="InterPro" id="IPR011990">
    <property type="entry name" value="TPR-like_helical_dom_sf"/>
</dbReference>
<organism evidence="2 3">
    <name type="scientific">Cutibacterium avidum</name>
    <dbReference type="NCBI Taxonomy" id="33010"/>
    <lineage>
        <taxon>Bacteria</taxon>
        <taxon>Bacillati</taxon>
        <taxon>Actinomycetota</taxon>
        <taxon>Actinomycetes</taxon>
        <taxon>Propionibacteriales</taxon>
        <taxon>Propionibacteriaceae</taxon>
        <taxon>Cutibacterium</taxon>
    </lineage>
</organism>
<sequence length="464" mass="52896">MADSSSPNNGRSGGDRRGQGRNGWSGKSGGRSGWNSKSNGRGGDRRDRRSWSDDGGRRGDRWQGRGGDGDRRWNDDHKSRRDGGRRWDDDRKPRREGDSDRPWRDDRGARRGGQGRDGRWNDRDDRRRGDRRWEDHRDDRRDDDRRREGDNRRRDGQARGDRRWDKDRQDGRREFRKSDRKNFRSGPRDDRRNEHRDDRRNGRPTGDGTLEEKVTQATDEPMAPLDFDEKALPASVRAELRGVPADTAHIIEGHLVAAAELLDEDPAQANAHAQAARRRAPRLPVLREVAAEAAYQAGEYASALNDYRALRRMTGNDNFLPVMADCERALGRPQAALRLIREGQEADLTPAQQVELVLVQAGARRDLDQKAEAVRLLREAVKNLKAPTEATARLHYAYAETLLEEGDTAGARKWFVSAQSHDPANFLDCQDRIDIIDGKEPSEDLDDADDMVFIEMDDDEETNQ</sequence>
<feature type="compositionally biased region" description="Low complexity" evidence="1">
    <location>
        <begin position="1"/>
        <end position="10"/>
    </location>
</feature>
<dbReference type="AlphaFoldDB" id="A0A3E2D9F0"/>
<evidence type="ECO:0008006" key="4">
    <source>
        <dbReference type="Google" id="ProtNLM"/>
    </source>
</evidence>
<evidence type="ECO:0000313" key="3">
    <source>
        <dbReference type="Proteomes" id="UP000259211"/>
    </source>
</evidence>
<proteinExistence type="predicted"/>
<gene>
    <name evidence="2" type="ORF">CHT91_12345</name>
</gene>
<dbReference type="RefSeq" id="WP_117189831.1">
    <property type="nucleotide sequence ID" value="NZ_JAQDJS010000007.1"/>
</dbReference>